<evidence type="ECO:0000259" key="15">
    <source>
        <dbReference type="PROSITE" id="PS50249"/>
    </source>
</evidence>
<feature type="region of interest" description="Disordered" evidence="14">
    <location>
        <begin position="509"/>
        <end position="544"/>
    </location>
</feature>
<dbReference type="GO" id="GO:0008180">
    <property type="term" value="C:COP9 signalosome"/>
    <property type="evidence" value="ECO:0007669"/>
    <property type="project" value="UniProtKB-KW"/>
</dbReference>
<dbReference type="FunFam" id="3.40.140.10:FF:000203">
    <property type="entry name" value="COP9 signalosome complex subunit 5"/>
    <property type="match status" value="1"/>
</dbReference>
<accession>A0A367YA38</accession>
<evidence type="ECO:0000256" key="5">
    <source>
        <dbReference type="ARBA" id="ARBA00014880"/>
    </source>
</evidence>
<dbReference type="GO" id="GO:0005737">
    <property type="term" value="C:cytoplasm"/>
    <property type="evidence" value="ECO:0007669"/>
    <property type="project" value="UniProtKB-SubCell"/>
</dbReference>
<organism evidence="16 17">
    <name type="scientific">Candida viswanathii</name>
    <dbReference type="NCBI Taxonomy" id="5486"/>
    <lineage>
        <taxon>Eukaryota</taxon>
        <taxon>Fungi</taxon>
        <taxon>Dikarya</taxon>
        <taxon>Ascomycota</taxon>
        <taxon>Saccharomycotina</taxon>
        <taxon>Pichiomycetes</taxon>
        <taxon>Debaryomycetaceae</taxon>
        <taxon>Candida/Lodderomyces clade</taxon>
        <taxon>Candida</taxon>
    </lineage>
</organism>
<dbReference type="Proteomes" id="UP000253472">
    <property type="component" value="Unassembled WGS sequence"/>
</dbReference>
<proteinExistence type="inferred from homology"/>
<dbReference type="Pfam" id="PF01398">
    <property type="entry name" value="JAB"/>
    <property type="match status" value="1"/>
</dbReference>
<feature type="compositionally biased region" description="Acidic residues" evidence="14">
    <location>
        <begin position="396"/>
        <end position="442"/>
    </location>
</feature>
<reference evidence="16 17" key="1">
    <citation type="submission" date="2018-06" db="EMBL/GenBank/DDBJ databases">
        <title>Whole genome sequencing of Candida tropicalis (genome annotated by CSBL at Korea University).</title>
        <authorList>
            <person name="Ahn J."/>
        </authorList>
    </citation>
    <scope>NUCLEOTIDE SEQUENCE [LARGE SCALE GENOMIC DNA]</scope>
    <source>
        <strain evidence="16 17">ATCC 20962</strain>
    </source>
</reference>
<evidence type="ECO:0000256" key="1">
    <source>
        <dbReference type="ARBA" id="ARBA00004123"/>
    </source>
</evidence>
<evidence type="ECO:0000256" key="3">
    <source>
        <dbReference type="ARBA" id="ARBA00006008"/>
    </source>
</evidence>
<comment type="subcellular location">
    <subcellularLocation>
        <location evidence="2">Cytoplasm</location>
    </subcellularLocation>
    <subcellularLocation>
        <location evidence="1">Nucleus</location>
    </subcellularLocation>
</comment>
<keyword evidence="10" id="KW-0378">Hydrolase</keyword>
<name>A0A367YA38_9ASCO</name>
<evidence type="ECO:0000256" key="6">
    <source>
        <dbReference type="ARBA" id="ARBA00022490"/>
    </source>
</evidence>
<feature type="compositionally biased region" description="Basic and acidic residues" evidence="14">
    <location>
        <begin position="443"/>
        <end position="452"/>
    </location>
</feature>
<dbReference type="AlphaFoldDB" id="A0A367YA38"/>
<dbReference type="SMART" id="SM00232">
    <property type="entry name" value="JAB_MPN"/>
    <property type="match status" value="1"/>
</dbReference>
<evidence type="ECO:0000256" key="14">
    <source>
        <dbReference type="SAM" id="MobiDB-lite"/>
    </source>
</evidence>
<evidence type="ECO:0000313" key="16">
    <source>
        <dbReference type="EMBL" id="RCK62489.1"/>
    </source>
</evidence>
<dbReference type="PANTHER" id="PTHR10410">
    <property type="entry name" value="EUKARYOTIC TRANSLATION INITIATION FACTOR 3 -RELATED"/>
    <property type="match status" value="1"/>
</dbReference>
<evidence type="ECO:0000256" key="9">
    <source>
        <dbReference type="ARBA" id="ARBA00022790"/>
    </source>
</evidence>
<evidence type="ECO:0000256" key="11">
    <source>
        <dbReference type="ARBA" id="ARBA00022833"/>
    </source>
</evidence>
<feature type="compositionally biased region" description="Basic residues" evidence="14">
    <location>
        <begin position="521"/>
        <end position="530"/>
    </location>
</feature>
<evidence type="ECO:0000256" key="7">
    <source>
        <dbReference type="ARBA" id="ARBA00022670"/>
    </source>
</evidence>
<keyword evidence="13" id="KW-0539">Nucleus</keyword>
<dbReference type="CDD" id="cd08069">
    <property type="entry name" value="MPN_RPN11_CSN5"/>
    <property type="match status" value="1"/>
</dbReference>
<sequence length="587" mass="67070">MSCLHELAKTLEHEPDRTHVKTVDLARSTTAQLDDLQLHNKFYNLPPIDPILQEKKPWKQDVNYFKKTYISSLALMKMCIHAQLGGSIEIMGMLIGKIVGTSIVVMDVYRLPVEGTETRVNAQNEAYEYMVRYLEDNQRLGKREENIVGWYHSHPGYGCWLSGIDVSTQSLNQGFQDPYLAIVVDPVRTLKSGKVDIGTFRTYPENHKPSKDGGSGGSKKVGNLPKSKRKDFGSYSDKYYSLDIEIFTSALDDRVVDLLKDEDSLSWMKNLLSHGNEVMGIKEKDIKSIELIKNYELSQDNAEDDNVFTLIEQLKKLNGVKVTANKLNSRKFDANFESVLYKKLLKKSKKTRKTKKEVEILDDEIIDESDLEKNADLKQGGAGTVSDADDVTSKDGDEDDEDDEDDDDDYDEEEEANREQEEEEQEGEDEEAEDEEMTDAGQEDDRLLREVGDLEGYNLSEALDSDSVPYEDSSRMRRRMELHSRGYDQYKKFLPREIKFSKLQERSAHDFIKPSSSSSVGRRRRERPHRGGVPGDQSSFDERLRGNSGLAKDMKKKNQNLVKLAKSIGLNEVYDLITLETQERLFM</sequence>
<evidence type="ECO:0000256" key="10">
    <source>
        <dbReference type="ARBA" id="ARBA00022801"/>
    </source>
</evidence>
<protein>
    <recommendedName>
        <fullName evidence="5">COP9 signalosome complex subunit 5</fullName>
    </recommendedName>
</protein>
<evidence type="ECO:0000256" key="12">
    <source>
        <dbReference type="ARBA" id="ARBA00023049"/>
    </source>
</evidence>
<keyword evidence="6" id="KW-0963">Cytoplasm</keyword>
<comment type="subunit">
    <text evidence="4">Component of the COP9 signalosome (CSN) complex.</text>
</comment>
<keyword evidence="12" id="KW-0482">Metalloprotease</keyword>
<gene>
    <name evidence="16" type="primary">RRI1_1</name>
    <name evidence="16" type="ORF">Cantr_09393</name>
</gene>
<comment type="similarity">
    <text evidence="3">Belongs to the peptidase M67A family. CSN5 subfamily.</text>
</comment>
<evidence type="ECO:0000256" key="13">
    <source>
        <dbReference type="ARBA" id="ARBA00023242"/>
    </source>
</evidence>
<dbReference type="Gene3D" id="3.40.140.10">
    <property type="entry name" value="Cytidine Deaminase, domain 2"/>
    <property type="match status" value="1"/>
</dbReference>
<dbReference type="InterPro" id="IPR037518">
    <property type="entry name" value="MPN"/>
</dbReference>
<evidence type="ECO:0000313" key="17">
    <source>
        <dbReference type="Proteomes" id="UP000253472"/>
    </source>
</evidence>
<evidence type="ECO:0000256" key="2">
    <source>
        <dbReference type="ARBA" id="ARBA00004496"/>
    </source>
</evidence>
<dbReference type="PROSITE" id="PS50249">
    <property type="entry name" value="MPN"/>
    <property type="match status" value="1"/>
</dbReference>
<evidence type="ECO:0000256" key="4">
    <source>
        <dbReference type="ARBA" id="ARBA00011098"/>
    </source>
</evidence>
<dbReference type="InterPro" id="IPR000555">
    <property type="entry name" value="JAMM/MPN+_dom"/>
</dbReference>
<dbReference type="EMBL" id="QLNQ01000025">
    <property type="protein sequence ID" value="RCK62489.1"/>
    <property type="molecule type" value="Genomic_DNA"/>
</dbReference>
<feature type="region of interest" description="Disordered" evidence="14">
    <location>
        <begin position="376"/>
        <end position="452"/>
    </location>
</feature>
<dbReference type="GO" id="GO:0046872">
    <property type="term" value="F:metal ion binding"/>
    <property type="evidence" value="ECO:0007669"/>
    <property type="project" value="UniProtKB-KW"/>
</dbReference>
<dbReference type="SUPFAM" id="SSF102712">
    <property type="entry name" value="JAB1/MPN domain"/>
    <property type="match status" value="1"/>
</dbReference>
<dbReference type="GO" id="GO:0006508">
    <property type="term" value="P:proteolysis"/>
    <property type="evidence" value="ECO:0007669"/>
    <property type="project" value="UniProtKB-KW"/>
</dbReference>
<comment type="caution">
    <text evidence="16">The sequence shown here is derived from an EMBL/GenBank/DDBJ whole genome shotgun (WGS) entry which is preliminary data.</text>
</comment>
<feature type="region of interest" description="Disordered" evidence="14">
    <location>
        <begin position="201"/>
        <end position="225"/>
    </location>
</feature>
<keyword evidence="9" id="KW-0736">Signalosome</keyword>
<dbReference type="InterPro" id="IPR050242">
    <property type="entry name" value="JAMM_MPN+_peptidase_M67A"/>
</dbReference>
<keyword evidence="11" id="KW-0862">Zinc</keyword>
<keyword evidence="7" id="KW-0645">Protease</keyword>
<evidence type="ECO:0000256" key="8">
    <source>
        <dbReference type="ARBA" id="ARBA00022723"/>
    </source>
</evidence>
<feature type="domain" description="MPN" evidence="15">
    <location>
        <begin position="68"/>
        <end position="206"/>
    </location>
</feature>
<dbReference type="STRING" id="5486.A0A367YA38"/>
<keyword evidence="8" id="KW-0479">Metal-binding</keyword>
<keyword evidence="17" id="KW-1185">Reference proteome</keyword>
<dbReference type="GO" id="GO:0008237">
    <property type="term" value="F:metallopeptidase activity"/>
    <property type="evidence" value="ECO:0007669"/>
    <property type="project" value="UniProtKB-KW"/>
</dbReference>
<dbReference type="OrthoDB" id="605656at2759"/>